<gene>
    <name evidence="2" type="ORF">NDU88_002852</name>
</gene>
<reference evidence="2" key="1">
    <citation type="journal article" date="2022" name="bioRxiv">
        <title>Sequencing and chromosome-scale assembly of the giantPleurodeles waltlgenome.</title>
        <authorList>
            <person name="Brown T."/>
            <person name="Elewa A."/>
            <person name="Iarovenko S."/>
            <person name="Subramanian E."/>
            <person name="Araus A.J."/>
            <person name="Petzold A."/>
            <person name="Susuki M."/>
            <person name="Suzuki K.-i.T."/>
            <person name="Hayashi T."/>
            <person name="Toyoda A."/>
            <person name="Oliveira C."/>
            <person name="Osipova E."/>
            <person name="Leigh N.D."/>
            <person name="Simon A."/>
            <person name="Yun M.H."/>
        </authorList>
    </citation>
    <scope>NUCLEOTIDE SEQUENCE</scope>
    <source>
        <strain evidence="2">20211129_DDA</strain>
        <tissue evidence="2">Liver</tissue>
    </source>
</reference>
<proteinExistence type="predicted"/>
<name>A0AAV7TN09_PLEWA</name>
<evidence type="ECO:0000313" key="3">
    <source>
        <dbReference type="Proteomes" id="UP001066276"/>
    </source>
</evidence>
<feature type="region of interest" description="Disordered" evidence="1">
    <location>
        <begin position="18"/>
        <end position="87"/>
    </location>
</feature>
<protein>
    <submittedName>
        <fullName evidence="2">Uncharacterized protein</fullName>
    </submittedName>
</protein>
<evidence type="ECO:0000313" key="2">
    <source>
        <dbReference type="EMBL" id="KAJ1177599.1"/>
    </source>
</evidence>
<dbReference type="Proteomes" id="UP001066276">
    <property type="component" value="Chromosome 3_2"/>
</dbReference>
<evidence type="ECO:0000256" key="1">
    <source>
        <dbReference type="SAM" id="MobiDB-lite"/>
    </source>
</evidence>
<sequence>MPPQLAGPSEIPPRLRHLQKGAQAAAGERHHLAAQGTAQAALRPRTRFGVGRSSFPRRSVTCRSASVGLPQPGAAPVVSGGGAQDAHLSGQSSVFGARAAERGQNILARRHLGHAPL</sequence>
<dbReference type="AlphaFoldDB" id="A0AAV7TN09"/>
<accession>A0AAV7TN09</accession>
<organism evidence="2 3">
    <name type="scientific">Pleurodeles waltl</name>
    <name type="common">Iberian ribbed newt</name>
    <dbReference type="NCBI Taxonomy" id="8319"/>
    <lineage>
        <taxon>Eukaryota</taxon>
        <taxon>Metazoa</taxon>
        <taxon>Chordata</taxon>
        <taxon>Craniata</taxon>
        <taxon>Vertebrata</taxon>
        <taxon>Euteleostomi</taxon>
        <taxon>Amphibia</taxon>
        <taxon>Batrachia</taxon>
        <taxon>Caudata</taxon>
        <taxon>Salamandroidea</taxon>
        <taxon>Salamandridae</taxon>
        <taxon>Pleurodelinae</taxon>
        <taxon>Pleurodeles</taxon>
    </lineage>
</organism>
<dbReference type="EMBL" id="JANPWB010000006">
    <property type="protein sequence ID" value="KAJ1177599.1"/>
    <property type="molecule type" value="Genomic_DNA"/>
</dbReference>
<comment type="caution">
    <text evidence="2">The sequence shown here is derived from an EMBL/GenBank/DDBJ whole genome shotgun (WGS) entry which is preliminary data.</text>
</comment>
<keyword evidence="3" id="KW-1185">Reference proteome</keyword>